<accession>A0A8H3KVY2</accession>
<dbReference type="EMBL" id="BLAL01000283">
    <property type="protein sequence ID" value="GES99681.1"/>
    <property type="molecule type" value="Genomic_DNA"/>
</dbReference>
<dbReference type="AlphaFoldDB" id="A0A8H3KVY2"/>
<reference evidence="1" key="1">
    <citation type="submission" date="2019-10" db="EMBL/GenBank/DDBJ databases">
        <title>Conservation and host-specific expression of non-tandemly repeated heterogenous ribosome RNA gene in arbuscular mycorrhizal fungi.</title>
        <authorList>
            <person name="Maeda T."/>
            <person name="Kobayashi Y."/>
            <person name="Nakagawa T."/>
            <person name="Ezawa T."/>
            <person name="Yamaguchi K."/>
            <person name="Bino T."/>
            <person name="Nishimoto Y."/>
            <person name="Shigenobu S."/>
            <person name="Kawaguchi M."/>
        </authorList>
    </citation>
    <scope>NUCLEOTIDE SEQUENCE</scope>
    <source>
        <strain evidence="1">HR1</strain>
    </source>
</reference>
<organism evidence="1 3">
    <name type="scientific">Rhizophagus clarus</name>
    <dbReference type="NCBI Taxonomy" id="94130"/>
    <lineage>
        <taxon>Eukaryota</taxon>
        <taxon>Fungi</taxon>
        <taxon>Fungi incertae sedis</taxon>
        <taxon>Mucoromycota</taxon>
        <taxon>Glomeromycotina</taxon>
        <taxon>Glomeromycetes</taxon>
        <taxon>Glomerales</taxon>
        <taxon>Glomeraceae</taxon>
        <taxon>Rhizophagus</taxon>
    </lineage>
</organism>
<evidence type="ECO:0000313" key="3">
    <source>
        <dbReference type="Proteomes" id="UP000615446"/>
    </source>
</evidence>
<evidence type="ECO:0000313" key="1">
    <source>
        <dbReference type="EMBL" id="GES74402.1"/>
    </source>
</evidence>
<name>A0A8H3KVY2_9GLOM</name>
<comment type="caution">
    <text evidence="1">The sequence shown here is derived from an EMBL/GenBank/DDBJ whole genome shotgun (WGS) entry which is preliminary data.</text>
</comment>
<evidence type="ECO:0000313" key="2">
    <source>
        <dbReference type="EMBL" id="GES99681.1"/>
    </source>
</evidence>
<dbReference type="EMBL" id="BLAL01000012">
    <property type="protein sequence ID" value="GES74402.1"/>
    <property type="molecule type" value="Genomic_DNA"/>
</dbReference>
<gene>
    <name evidence="1" type="ORF">RCL2_000188400</name>
    <name evidence="2" type="ORF">RCL2_002616500</name>
</gene>
<dbReference type="Proteomes" id="UP000615446">
    <property type="component" value="Unassembled WGS sequence"/>
</dbReference>
<protein>
    <submittedName>
        <fullName evidence="1">Uncharacterized protein</fullName>
    </submittedName>
</protein>
<proteinExistence type="predicted"/>
<sequence length="67" mass="7979">MDCFYKGDVKDKHHSLRGTLMKAIRKEVDEDNINEFEELNEYFAKKLIEDSINENSKRVKEAQKMVE</sequence>